<dbReference type="PANTHER" id="PTHR22990">
    <property type="entry name" value="F-BOX ONLY PROTEIN"/>
    <property type="match status" value="1"/>
</dbReference>
<dbReference type="EMBL" id="JAFIDN010000002">
    <property type="protein sequence ID" value="MBP3191743.1"/>
    <property type="molecule type" value="Genomic_DNA"/>
</dbReference>
<protein>
    <submittedName>
        <fullName evidence="4">Right-handed parallel beta-helix repeat-containing protein</fullName>
    </submittedName>
</protein>
<gene>
    <name evidence="4" type="ORF">NATSA_03610</name>
</gene>
<organism evidence="4 5">
    <name type="scientific">Natronogracilivirga saccharolytica</name>
    <dbReference type="NCBI Taxonomy" id="2812953"/>
    <lineage>
        <taxon>Bacteria</taxon>
        <taxon>Pseudomonadati</taxon>
        <taxon>Balneolota</taxon>
        <taxon>Balneolia</taxon>
        <taxon>Balneolales</taxon>
        <taxon>Cyclonatronaceae</taxon>
        <taxon>Natronogracilivirga</taxon>
    </lineage>
</organism>
<evidence type="ECO:0000313" key="5">
    <source>
        <dbReference type="Proteomes" id="UP000673975"/>
    </source>
</evidence>
<dbReference type="Gene3D" id="2.160.20.10">
    <property type="entry name" value="Single-stranded right-handed beta-helix, Pectin lyase-like"/>
    <property type="match status" value="4"/>
</dbReference>
<dbReference type="InterPro" id="IPR039448">
    <property type="entry name" value="Beta_helix"/>
</dbReference>
<dbReference type="GO" id="GO:0004553">
    <property type="term" value="F:hydrolase activity, hydrolyzing O-glycosyl compounds"/>
    <property type="evidence" value="ECO:0007669"/>
    <property type="project" value="InterPro"/>
</dbReference>
<dbReference type="SMART" id="SM00710">
    <property type="entry name" value="PbH1"/>
    <property type="match status" value="27"/>
</dbReference>
<sequence>MVKQIRLLILPVSLFFLLTHFNSFLYAQEGGTLTQDANWTISDSPVTVSDSLIIGEDATLTIDPGVEVRFEPQTALIVAGSLVAGGSDSEPVLFTSAASGPEPGDWAGITFERLNDAGSVLEYAVVEYAGYGSTNSSIYYRTSAFGVPVSHTTIQSGDGNGIDTRSSSPVLTNLTVTDNAGYGVFSDLFSNFELSNSTISGNSAGGVHVPINTSPVITDNVIENNDYGIYNSDDASTTIHDNQILDNRIGIYFTELGSDRPDVRNNHIAGNTEFGIRNATSAGRQLDATRNFWGDDTGPFDPVANPSGEGDRVSSFVDYDPWLIEADDLDVTEITNDIESDQIWSEGVYWIRSSVNVTSGNTLTIEPGVIVKLGNGVRLQVFGQLIAQGSESDRIVFTSENDDSYGGDTNNDPGSIPSSGDWSQIYLRNPGSVIEHSLIRFGGGNNAAIYARDGSYTLNHLEILNSGNDGIRFFSGEATVSMSGITANNNRGSGISAVSDYVLEITDSEFKFNDDYGIDASGQNARIQLLQNSVVAENGSGGVTNTTADGEQTFAENEIRENDRYGLWVENSSETIVFDGNIIEDNQRDGIVSTAASFTANEIRGNRYPIGVVSYLGNTYTDDLGNDTNIIEDNRYDNAISVYSGIRGTMGTVFPESMPEPVYVAVENISIGNGLEIEPGVFFKVQGSNWIRVSSELNAVGTSDDPVVFTSWRDDERGGATRASDDNEPVGPGDWDELDFRSGSENSRLEHVIVSYGRTNLIFRENMEYTVRNIHVHDGSNRGIQLQTRGQVTFNTITVENNDSEGIYIFGDNEAIVRNSYIRNNGDNGLAATSGSSFREVSNTTIEDNDGHGVWVDNSTIPQSFSGNIIRNNSDSGIWNNNSVAAATELQFIGNIVTGNSREGIVSSRARFVDNSIRENRYPIGVMGRSGNIYTDNQGNDNNVIEDNVFNRALAVYSGIRSRLTADFPGSIPEPVYVAVQNISISNDLEIDPGVIIKVEDSNWIRVSAVLEAVGNETDPIVFTSWRDTTRGGWTHHPDDTDVAEPGDWDQLDFRSGAASSRLEHAVVAYGNNNVIFRENMEHAVRHLHSHHSSGRGVQVQTSGRVSLEYATIENNSDEGIYIFGNNEASVRNSIIRNNGDEGLRSTSGSSFRVVSETVIEGNDGDGILIDQANIPQTLSGNTIQTNSGHGMRINSLNNDVDTLLVISGNQVLDNDHVGIYSSRALISDNTISGNRFGLGVQEQLSLEDSGNPYGNVYSGNSIQDNTYPASAIKLGSSIYGRIGYTAPQDIDREAGERPVFVAKNHHVSVSSNREIDIAPGTIFKLDGRRMQIDGKITAAGKAEDKIVFTSWKDDTYGGDTNADSTATVPEPGDWSNLRIYSSDDDSYMSHVIVRYASWNLDIRNNEMVIDSLFSSHASNNGLYIRDASPTINYSEIHSNPTGIFVTGSSEPVIRLSNIRDNEDYGLENSSGNTTTAVDNYWGHESGPFVDDSEKPNLGGEGNEIRMGSAGNVDYDPWLTDRTGILLGDVSESGMISAFDASLVLQYLVDAIELSTSQLQAADVMGTGTVTAMDASYILQFVVGKISGFPGMGRRLPEPDIRDDLFLVTEATDRYLDVTIGLETERDAFATDLVLEYDSDAISEVEHLKTSFSDHFTLFTNDKDGKFMLAAAASEPFNQPGDIIHLRLHLDQETDLRGRNLFSLDTYRFNRHDLTHIFSDMVTSASEQLTDIPDEFKLQQNYPNPFNPTTTIPFQLPVDGNVTLTVYNILGQQVQVLVREEMQAGYHEAVLDASRLASGTYIYRIEIQSDDHQSFIDNGKMILVK</sequence>
<dbReference type="PROSITE" id="PS51766">
    <property type="entry name" value="DOCKERIN"/>
    <property type="match status" value="1"/>
</dbReference>
<dbReference type="InterPro" id="IPR012334">
    <property type="entry name" value="Pectin_lyas_fold"/>
</dbReference>
<dbReference type="InterPro" id="IPR006626">
    <property type="entry name" value="PbH1"/>
</dbReference>
<evidence type="ECO:0000256" key="2">
    <source>
        <dbReference type="SAM" id="MobiDB-lite"/>
    </source>
</evidence>
<evidence type="ECO:0000259" key="3">
    <source>
        <dbReference type="PROSITE" id="PS51766"/>
    </source>
</evidence>
<dbReference type="InterPro" id="IPR011050">
    <property type="entry name" value="Pectin_lyase_fold/virulence"/>
</dbReference>
<dbReference type="InterPro" id="IPR036439">
    <property type="entry name" value="Dockerin_dom_sf"/>
</dbReference>
<dbReference type="CDD" id="cd14256">
    <property type="entry name" value="Dockerin_I"/>
    <property type="match status" value="1"/>
</dbReference>
<reference evidence="4" key="1">
    <citation type="submission" date="2021-02" db="EMBL/GenBank/DDBJ databases">
        <title>Natronogracilivirga saccharolytica gen. nov. sp. nov. a new anaerobic, haloalkiliphilic carbohydrate-fermenting bacterium from soda lake and proposing of Cyclonatronumiaceae fam. nov. in the phylum Balneolaeota.</title>
        <authorList>
            <person name="Zhilina T.N."/>
            <person name="Sorokin D.Y."/>
            <person name="Zavarzina D.G."/>
            <person name="Toshchakov S.V."/>
            <person name="Kublanov I.V."/>
        </authorList>
    </citation>
    <scope>NUCLEOTIDE SEQUENCE</scope>
    <source>
        <strain evidence="4">Z-1702</strain>
    </source>
</reference>
<dbReference type="InterPro" id="IPR002105">
    <property type="entry name" value="Dockerin_1_rpt"/>
</dbReference>
<accession>A0A8J7S4B9</accession>
<dbReference type="SUPFAM" id="SSF63446">
    <property type="entry name" value="Type I dockerin domain"/>
    <property type="match status" value="1"/>
</dbReference>
<feature type="domain" description="Dockerin" evidence="3">
    <location>
        <begin position="1523"/>
        <end position="1591"/>
    </location>
</feature>
<evidence type="ECO:0000256" key="1">
    <source>
        <dbReference type="ARBA" id="ARBA00022737"/>
    </source>
</evidence>
<proteinExistence type="predicted"/>
<dbReference type="Gene3D" id="2.60.40.4070">
    <property type="match status" value="1"/>
</dbReference>
<feature type="region of interest" description="Disordered" evidence="2">
    <location>
        <begin position="710"/>
        <end position="735"/>
    </location>
</feature>
<dbReference type="Pfam" id="PF18962">
    <property type="entry name" value="Por_Secre_tail"/>
    <property type="match status" value="1"/>
</dbReference>
<keyword evidence="5" id="KW-1185">Reference proteome</keyword>
<dbReference type="NCBIfam" id="TIGR04183">
    <property type="entry name" value="Por_Secre_tail"/>
    <property type="match status" value="1"/>
</dbReference>
<dbReference type="PANTHER" id="PTHR22990:SF15">
    <property type="entry name" value="F-BOX ONLY PROTEIN 10"/>
    <property type="match status" value="1"/>
</dbReference>
<dbReference type="Proteomes" id="UP000673975">
    <property type="component" value="Unassembled WGS sequence"/>
</dbReference>
<dbReference type="InterPro" id="IPR016134">
    <property type="entry name" value="Dockerin_dom"/>
</dbReference>
<dbReference type="Pfam" id="PF00404">
    <property type="entry name" value="Dockerin_1"/>
    <property type="match status" value="1"/>
</dbReference>
<evidence type="ECO:0000313" key="4">
    <source>
        <dbReference type="EMBL" id="MBP3191743.1"/>
    </source>
</evidence>
<dbReference type="Pfam" id="PF13229">
    <property type="entry name" value="Beta_helix"/>
    <property type="match status" value="4"/>
</dbReference>
<dbReference type="InterPro" id="IPR051550">
    <property type="entry name" value="SCF-Subunits/Alg-Epimerases"/>
</dbReference>
<dbReference type="SUPFAM" id="SSF51126">
    <property type="entry name" value="Pectin lyase-like"/>
    <property type="match status" value="5"/>
</dbReference>
<dbReference type="InterPro" id="IPR026444">
    <property type="entry name" value="Secre_tail"/>
</dbReference>
<comment type="caution">
    <text evidence="4">The sequence shown here is derived from an EMBL/GenBank/DDBJ whole genome shotgun (WGS) entry which is preliminary data.</text>
</comment>
<name>A0A8J7S4B9_9BACT</name>
<feature type="compositionally biased region" description="Basic and acidic residues" evidence="2">
    <location>
        <begin position="712"/>
        <end position="725"/>
    </location>
</feature>
<dbReference type="Gene3D" id="1.10.1330.10">
    <property type="entry name" value="Dockerin domain"/>
    <property type="match status" value="1"/>
</dbReference>
<dbReference type="RefSeq" id="WP_210510476.1">
    <property type="nucleotide sequence ID" value="NZ_JAFIDN010000002.1"/>
</dbReference>
<dbReference type="GO" id="GO:0000272">
    <property type="term" value="P:polysaccharide catabolic process"/>
    <property type="evidence" value="ECO:0007669"/>
    <property type="project" value="InterPro"/>
</dbReference>
<keyword evidence="1" id="KW-0677">Repeat</keyword>